<evidence type="ECO:0000256" key="7">
    <source>
        <dbReference type="ARBA" id="ARBA00022902"/>
    </source>
</evidence>
<dbReference type="PANTHER" id="PTHR15196:SF0">
    <property type="entry name" value="CILIARY NEUROTROPHIC FACTOR"/>
    <property type="match status" value="1"/>
</dbReference>
<dbReference type="OMA" id="CESHIQR"/>
<dbReference type="STRING" id="7918.ENSLOCP00000000661"/>
<dbReference type="GO" id="GO:0005737">
    <property type="term" value="C:cytoplasm"/>
    <property type="evidence" value="ECO:0007669"/>
    <property type="project" value="UniProtKB-SubCell"/>
</dbReference>
<reference evidence="11" key="1">
    <citation type="submission" date="2011-12" db="EMBL/GenBank/DDBJ databases">
        <title>The Draft Genome of Lepisosteus oculatus.</title>
        <authorList>
            <consortium name="The Broad Institute Genome Assembly &amp; Analysis Group"/>
            <consortium name="Computational R&amp;D Group"/>
            <consortium name="and Sequencing Platform"/>
            <person name="Di Palma F."/>
            <person name="Alfoldi J."/>
            <person name="Johnson J."/>
            <person name="Berlin A."/>
            <person name="Gnerre S."/>
            <person name="Jaffe D."/>
            <person name="MacCallum I."/>
            <person name="Young S."/>
            <person name="Walker B.J."/>
            <person name="Lander E.S."/>
            <person name="Lindblad-Toh K."/>
        </authorList>
    </citation>
    <scope>NUCLEOTIDE SEQUENCE [LARGE SCALE GENOMIC DNA]</scope>
</reference>
<dbReference type="Proteomes" id="UP000018468">
    <property type="component" value="Unassembled WGS sequence"/>
</dbReference>
<dbReference type="GO" id="GO:0048680">
    <property type="term" value="P:positive regulation of axon regeneration"/>
    <property type="evidence" value="ECO:0000318"/>
    <property type="project" value="GO_Central"/>
</dbReference>
<comment type="similarity">
    <text evidence="2">Belongs to the CNTF family.</text>
</comment>
<evidence type="ECO:0000256" key="9">
    <source>
        <dbReference type="ARBA" id="ARBA00025427"/>
    </source>
</evidence>
<evidence type="ECO:0000256" key="6">
    <source>
        <dbReference type="ARBA" id="ARBA00022782"/>
    </source>
</evidence>
<sequence>ARDRRIQLKSLKLAKLMKKDSEQLLKTYAFKQGDIYRICTLVQLKVVPDVGITGKEPVERMQSIYTSLIHFKGLFDTISEQQRDLLYPADDTLHSMLIEAQSRIKDLANNLLMTFPKLSVVKGQESSPLANGNYFQQKLFGCSVLKKYTEFLSQVVKEL</sequence>
<organism evidence="10 11">
    <name type="scientific">Lepisosteus oculatus</name>
    <name type="common">Spotted gar</name>
    <dbReference type="NCBI Taxonomy" id="7918"/>
    <lineage>
        <taxon>Eukaryota</taxon>
        <taxon>Metazoa</taxon>
        <taxon>Chordata</taxon>
        <taxon>Craniata</taxon>
        <taxon>Vertebrata</taxon>
        <taxon>Euteleostomi</taxon>
        <taxon>Actinopterygii</taxon>
        <taxon>Neopterygii</taxon>
        <taxon>Holostei</taxon>
        <taxon>Semionotiformes</taxon>
        <taxon>Lepisosteidae</taxon>
        <taxon>Lepisosteus</taxon>
    </lineage>
</organism>
<evidence type="ECO:0000256" key="4">
    <source>
        <dbReference type="ARBA" id="ARBA00022473"/>
    </source>
</evidence>
<dbReference type="SUPFAM" id="SSF47266">
    <property type="entry name" value="4-helical cytokines"/>
    <property type="match status" value="1"/>
</dbReference>
<dbReference type="PANTHER" id="PTHR15196">
    <property type="entry name" value="CILIARY NEUROTROPHIC FACTOR"/>
    <property type="match status" value="1"/>
</dbReference>
<dbReference type="Bgee" id="ENSLOCG00000000601">
    <property type="expression patterns" value="Expressed in bone element and 12 other cell types or tissues"/>
</dbReference>
<evidence type="ECO:0000256" key="5">
    <source>
        <dbReference type="ARBA" id="ARBA00022490"/>
    </source>
</evidence>
<dbReference type="Ensembl" id="ENSLOCT00000000664.1">
    <property type="protein sequence ID" value="ENSLOCP00000000661.1"/>
    <property type="gene ID" value="ENSLOCG00000000601.1"/>
</dbReference>
<dbReference type="InParanoid" id="W5LX04"/>
<dbReference type="GO" id="GO:0007259">
    <property type="term" value="P:cell surface receptor signaling pathway via JAK-STAT"/>
    <property type="evidence" value="ECO:0000318"/>
    <property type="project" value="GO_Central"/>
</dbReference>
<dbReference type="Pfam" id="PF01110">
    <property type="entry name" value="CNTF"/>
    <property type="match status" value="1"/>
</dbReference>
<keyword evidence="8" id="KW-0339">Growth factor</keyword>
<dbReference type="GO" id="GO:0097386">
    <property type="term" value="C:glial cell projection"/>
    <property type="evidence" value="ECO:0000318"/>
    <property type="project" value="GO_Central"/>
</dbReference>
<dbReference type="GO" id="GO:0070120">
    <property type="term" value="P:ciliary neurotrophic factor-mediated signaling pathway"/>
    <property type="evidence" value="ECO:0000318"/>
    <property type="project" value="GO_Central"/>
</dbReference>
<reference evidence="10" key="3">
    <citation type="submission" date="2025-09" db="UniProtKB">
        <authorList>
            <consortium name="Ensembl"/>
        </authorList>
    </citation>
    <scope>IDENTIFICATION</scope>
</reference>
<evidence type="ECO:0000313" key="11">
    <source>
        <dbReference type="Proteomes" id="UP000018468"/>
    </source>
</evidence>
<keyword evidence="11" id="KW-1185">Reference proteome</keyword>
<dbReference type="GO" id="GO:0030424">
    <property type="term" value="C:axon"/>
    <property type="evidence" value="ECO:0000318"/>
    <property type="project" value="GO_Central"/>
</dbReference>
<proteinExistence type="inferred from homology"/>
<evidence type="ECO:0000256" key="1">
    <source>
        <dbReference type="ARBA" id="ARBA00004496"/>
    </source>
</evidence>
<dbReference type="GeneTree" id="ENSGT00940000174949"/>
<keyword evidence="4" id="KW-0217">Developmental protein</keyword>
<dbReference type="GO" id="GO:0005125">
    <property type="term" value="F:cytokine activity"/>
    <property type="evidence" value="ECO:0000318"/>
    <property type="project" value="GO_Central"/>
</dbReference>
<evidence type="ECO:0000256" key="3">
    <source>
        <dbReference type="ARBA" id="ARBA00015150"/>
    </source>
</evidence>
<accession>W5LX04</accession>
<keyword evidence="7" id="KW-0524">Neurogenesis</keyword>
<keyword evidence="6" id="KW-0221">Differentiation</keyword>
<reference evidence="10" key="2">
    <citation type="submission" date="2025-08" db="UniProtKB">
        <authorList>
            <consortium name="Ensembl"/>
        </authorList>
    </citation>
    <scope>IDENTIFICATION</scope>
</reference>
<name>W5LX04_LEPOC</name>
<dbReference type="GO" id="GO:0048143">
    <property type="term" value="P:astrocyte activation"/>
    <property type="evidence" value="ECO:0000318"/>
    <property type="project" value="GO_Central"/>
</dbReference>
<comment type="subcellular location">
    <subcellularLocation>
        <location evidence="1">Cytoplasm</location>
    </subcellularLocation>
</comment>
<dbReference type="Gene3D" id="1.20.1250.10">
    <property type="match status" value="1"/>
</dbReference>
<evidence type="ECO:0000256" key="8">
    <source>
        <dbReference type="ARBA" id="ARBA00023030"/>
    </source>
</evidence>
<dbReference type="GO" id="GO:0043524">
    <property type="term" value="P:negative regulation of neuron apoptotic process"/>
    <property type="evidence" value="ECO:0000318"/>
    <property type="project" value="GO_Central"/>
</dbReference>
<protein>
    <recommendedName>
        <fullName evidence="3">Ciliary neurotrophic factor</fullName>
    </recommendedName>
</protein>
<dbReference type="GO" id="GO:0043025">
    <property type="term" value="C:neuronal cell body"/>
    <property type="evidence" value="ECO:0000318"/>
    <property type="project" value="GO_Central"/>
</dbReference>
<dbReference type="GO" id="GO:0008083">
    <property type="term" value="F:growth factor activity"/>
    <property type="evidence" value="ECO:0000318"/>
    <property type="project" value="GO_Central"/>
</dbReference>
<dbReference type="AlphaFoldDB" id="W5LX04"/>
<dbReference type="InterPro" id="IPR009079">
    <property type="entry name" value="4_helix_cytokine-like_core"/>
</dbReference>
<dbReference type="InterPro" id="IPR000151">
    <property type="entry name" value="Ciliary_neurotrophic_fac_CNTF"/>
</dbReference>
<evidence type="ECO:0000313" key="10">
    <source>
        <dbReference type="Ensembl" id="ENSLOCP00000000661.1"/>
    </source>
</evidence>
<evidence type="ECO:0000256" key="2">
    <source>
        <dbReference type="ARBA" id="ARBA00007988"/>
    </source>
</evidence>
<dbReference type="HOGENOM" id="CLU_1405435_0_0_1"/>
<dbReference type="eggNOG" id="ENOG502RY6M">
    <property type="taxonomic scope" value="Eukaryota"/>
</dbReference>
<comment type="function">
    <text evidence="9">CNTF is a survival factor for various neuronal cell types. Seems to prevent the degeneration of motor axons after axotomy.</text>
</comment>
<dbReference type="GO" id="GO:0005127">
    <property type="term" value="F:ciliary neurotrophic factor receptor binding"/>
    <property type="evidence" value="ECO:0000318"/>
    <property type="project" value="GO_Central"/>
</dbReference>
<keyword evidence="5" id="KW-0963">Cytoplasm</keyword>